<name>A0A1Q8RAF5_9PEZI</name>
<dbReference type="EMBL" id="MPGH01000257">
    <property type="protein sequence ID" value="OLN81229.1"/>
    <property type="molecule type" value="Genomic_DNA"/>
</dbReference>
<gene>
    <name evidence="1" type="ORF">CCHL11_07283</name>
</gene>
<accession>A0A1Q8RAF5</accession>
<keyword evidence="2" id="KW-1185">Reference proteome</keyword>
<dbReference type="SUPFAM" id="SSF53335">
    <property type="entry name" value="S-adenosyl-L-methionine-dependent methyltransferases"/>
    <property type="match status" value="1"/>
</dbReference>
<dbReference type="Proteomes" id="UP000186583">
    <property type="component" value="Unassembled WGS sequence"/>
</dbReference>
<dbReference type="STRING" id="708187.A0A1Q8RAF5"/>
<protein>
    <submittedName>
        <fullName evidence="1">Uncharacterized protein</fullName>
    </submittedName>
</protein>
<reference evidence="1 2" key="1">
    <citation type="submission" date="2016-11" db="EMBL/GenBank/DDBJ databases">
        <title>Draft Genome Assembly of Colletotrichum chlorophyti a pathogen of herbaceous plants.</title>
        <authorList>
            <person name="Gan P."/>
            <person name="Narusaka M."/>
            <person name="Tsushima A."/>
            <person name="Narusaka Y."/>
            <person name="Takano Y."/>
            <person name="Shirasu K."/>
        </authorList>
    </citation>
    <scope>NUCLEOTIDE SEQUENCE [LARGE SCALE GENOMIC DNA]</scope>
    <source>
        <strain evidence="1 2">NTL11</strain>
    </source>
</reference>
<dbReference type="InterPro" id="IPR029063">
    <property type="entry name" value="SAM-dependent_MTases_sf"/>
</dbReference>
<proteinExistence type="predicted"/>
<comment type="caution">
    <text evidence="1">The sequence shown here is derived from an EMBL/GenBank/DDBJ whole genome shotgun (WGS) entry which is preliminary data.</text>
</comment>
<sequence length="261" mass="28285">MTFQNTAAGAAIYGPLHLRYIYDPIVLGFYCPCAWQISSTELRHFFNRNIRNAAARSAARDPYGQTVTGSGKAAEAGSSASCRLLDIGVGTGYFLKHAPIPAGSEVYLADLNPAALHVAGTRTLQAHPKTACKTSLADFLDPYGRGLSCKDLDGGGMDAISAMLLLHCVPGPPDRKAEALVRLRYLLALDGTLFGATILGRDVKHNLMGKTLMFWHNLLGVFGNREDDVESFIIPLKGAFENVRWEVCGKMLLFEASRPKP</sequence>
<evidence type="ECO:0000313" key="2">
    <source>
        <dbReference type="Proteomes" id="UP000186583"/>
    </source>
</evidence>
<dbReference type="OrthoDB" id="10061782at2759"/>
<organism evidence="1 2">
    <name type="scientific">Colletotrichum chlorophyti</name>
    <dbReference type="NCBI Taxonomy" id="708187"/>
    <lineage>
        <taxon>Eukaryota</taxon>
        <taxon>Fungi</taxon>
        <taxon>Dikarya</taxon>
        <taxon>Ascomycota</taxon>
        <taxon>Pezizomycotina</taxon>
        <taxon>Sordariomycetes</taxon>
        <taxon>Hypocreomycetidae</taxon>
        <taxon>Glomerellales</taxon>
        <taxon>Glomerellaceae</taxon>
        <taxon>Colletotrichum</taxon>
    </lineage>
</organism>
<evidence type="ECO:0000313" key="1">
    <source>
        <dbReference type="EMBL" id="OLN81229.1"/>
    </source>
</evidence>
<dbReference type="Pfam" id="PF13489">
    <property type="entry name" value="Methyltransf_23"/>
    <property type="match status" value="1"/>
</dbReference>
<dbReference type="Gene3D" id="3.40.50.150">
    <property type="entry name" value="Vaccinia Virus protein VP39"/>
    <property type="match status" value="1"/>
</dbReference>
<dbReference type="CDD" id="cd02440">
    <property type="entry name" value="AdoMet_MTases"/>
    <property type="match status" value="1"/>
</dbReference>
<dbReference type="AlphaFoldDB" id="A0A1Q8RAF5"/>